<dbReference type="SUPFAM" id="SSF47413">
    <property type="entry name" value="lambda repressor-like DNA-binding domains"/>
    <property type="match status" value="1"/>
</dbReference>
<dbReference type="GO" id="GO:0003677">
    <property type="term" value="F:DNA binding"/>
    <property type="evidence" value="ECO:0007669"/>
    <property type="project" value="InterPro"/>
</dbReference>
<evidence type="ECO:0000313" key="2">
    <source>
        <dbReference type="EMBL" id="PWQ97970.1"/>
    </source>
</evidence>
<protein>
    <submittedName>
        <fullName evidence="2">Transcriptional regulator</fullName>
    </submittedName>
</protein>
<dbReference type="SMART" id="SM00530">
    <property type="entry name" value="HTH_XRE"/>
    <property type="match status" value="1"/>
</dbReference>
<dbReference type="OrthoDB" id="3034420at2"/>
<organism evidence="2 3">
    <name type="scientific">Leucothrix pacifica</name>
    <dbReference type="NCBI Taxonomy" id="1247513"/>
    <lineage>
        <taxon>Bacteria</taxon>
        <taxon>Pseudomonadati</taxon>
        <taxon>Pseudomonadota</taxon>
        <taxon>Gammaproteobacteria</taxon>
        <taxon>Thiotrichales</taxon>
        <taxon>Thiotrichaceae</taxon>
        <taxon>Leucothrix</taxon>
    </lineage>
</organism>
<dbReference type="RefSeq" id="WP_109837344.1">
    <property type="nucleotide sequence ID" value="NZ_QGKM01000020.1"/>
</dbReference>
<gene>
    <name evidence="2" type="ORF">DKW60_09095</name>
</gene>
<proteinExistence type="predicted"/>
<dbReference type="PROSITE" id="PS50943">
    <property type="entry name" value="HTH_CROC1"/>
    <property type="match status" value="1"/>
</dbReference>
<dbReference type="Gene3D" id="1.10.260.40">
    <property type="entry name" value="lambda repressor-like DNA-binding domains"/>
    <property type="match status" value="1"/>
</dbReference>
<dbReference type="InterPro" id="IPR010982">
    <property type="entry name" value="Lambda_DNA-bd_dom_sf"/>
</dbReference>
<keyword evidence="3" id="KW-1185">Reference proteome</keyword>
<comment type="caution">
    <text evidence="2">The sequence shown here is derived from an EMBL/GenBank/DDBJ whole genome shotgun (WGS) entry which is preliminary data.</text>
</comment>
<dbReference type="AlphaFoldDB" id="A0A317CNS0"/>
<dbReference type="InterPro" id="IPR001387">
    <property type="entry name" value="Cro/C1-type_HTH"/>
</dbReference>
<dbReference type="CDD" id="cd00093">
    <property type="entry name" value="HTH_XRE"/>
    <property type="match status" value="1"/>
</dbReference>
<dbReference type="Proteomes" id="UP000245539">
    <property type="component" value="Unassembled WGS sequence"/>
</dbReference>
<dbReference type="Pfam" id="PF01381">
    <property type="entry name" value="HTH_3"/>
    <property type="match status" value="1"/>
</dbReference>
<feature type="domain" description="HTH cro/C1-type" evidence="1">
    <location>
        <begin position="23"/>
        <end position="78"/>
    </location>
</feature>
<dbReference type="EMBL" id="QGKM01000020">
    <property type="protein sequence ID" value="PWQ97970.1"/>
    <property type="molecule type" value="Genomic_DNA"/>
</dbReference>
<sequence length="111" mass="12082">MQNSQAALSISTVNVLRVFGEMIQVARRERRMSQQSLAERIGVSRQTVSAIEKGDSKVSVGAVFEAATVVGVPLLAESKKDLQQLSTVVSGLASLLPERTHNRKVEIDDDF</sequence>
<evidence type="ECO:0000259" key="1">
    <source>
        <dbReference type="PROSITE" id="PS50943"/>
    </source>
</evidence>
<accession>A0A317CNS0</accession>
<evidence type="ECO:0000313" key="3">
    <source>
        <dbReference type="Proteomes" id="UP000245539"/>
    </source>
</evidence>
<reference evidence="2 3" key="1">
    <citation type="submission" date="2018-05" db="EMBL/GenBank/DDBJ databases">
        <title>Leucothrix arctica sp. nov., isolated from Arctic seawater.</title>
        <authorList>
            <person name="Choi A."/>
            <person name="Baek K."/>
        </authorList>
    </citation>
    <scope>NUCLEOTIDE SEQUENCE [LARGE SCALE GENOMIC DNA]</scope>
    <source>
        <strain evidence="2 3">JCM 18388</strain>
    </source>
</reference>
<name>A0A317CNS0_9GAMM</name>